<feature type="compositionally biased region" description="Low complexity" evidence="3">
    <location>
        <begin position="441"/>
        <end position="466"/>
    </location>
</feature>
<feature type="region of interest" description="Disordered" evidence="3">
    <location>
        <begin position="128"/>
        <end position="232"/>
    </location>
</feature>
<feature type="compositionally biased region" description="Basic residues" evidence="3">
    <location>
        <begin position="149"/>
        <end position="168"/>
    </location>
</feature>
<feature type="domain" description="Myb-like" evidence="4">
    <location>
        <begin position="76"/>
        <end position="126"/>
    </location>
</feature>
<dbReference type="GO" id="GO:0000981">
    <property type="term" value="F:DNA-binding transcription factor activity, RNA polymerase II-specific"/>
    <property type="evidence" value="ECO:0007669"/>
    <property type="project" value="TreeGrafter"/>
</dbReference>
<dbReference type="Proteomes" id="UP000054408">
    <property type="component" value="Unassembled WGS sequence"/>
</dbReference>
<feature type="compositionally biased region" description="Polar residues" evidence="3">
    <location>
        <begin position="594"/>
        <end position="605"/>
    </location>
</feature>
<evidence type="ECO:0000313" key="7">
    <source>
        <dbReference type="Proteomes" id="UP000054408"/>
    </source>
</evidence>
<feature type="compositionally biased region" description="Basic and acidic residues" evidence="3">
    <location>
        <begin position="653"/>
        <end position="665"/>
    </location>
</feature>
<dbReference type="PANTHER" id="PTHR45614:SF232">
    <property type="entry name" value="TRANSCRIPTION FACTOR MYB3R-2"/>
    <property type="match status" value="1"/>
</dbReference>
<dbReference type="OMA" id="WRTISAQ"/>
<evidence type="ECO:0000256" key="1">
    <source>
        <dbReference type="ARBA" id="ARBA00022737"/>
    </source>
</evidence>
<dbReference type="InterPro" id="IPR009057">
    <property type="entry name" value="Homeodomain-like_sf"/>
</dbReference>
<evidence type="ECO:0000259" key="4">
    <source>
        <dbReference type="PROSITE" id="PS50090"/>
    </source>
</evidence>
<evidence type="ECO:0000256" key="2">
    <source>
        <dbReference type="ARBA" id="ARBA00023125"/>
    </source>
</evidence>
<evidence type="ECO:0000256" key="3">
    <source>
        <dbReference type="SAM" id="MobiDB-lite"/>
    </source>
</evidence>
<proteinExistence type="predicted"/>
<feature type="compositionally biased region" description="Low complexity" evidence="3">
    <location>
        <begin position="689"/>
        <end position="701"/>
    </location>
</feature>
<dbReference type="SMART" id="SM00717">
    <property type="entry name" value="SANT"/>
    <property type="match status" value="2"/>
</dbReference>
<reference evidence="6 7" key="1">
    <citation type="submission" date="2010-05" db="EMBL/GenBank/DDBJ databases">
        <title>The Genome Sequence of Thecamonas trahens ATCC 50062.</title>
        <authorList>
            <consortium name="The Broad Institute Genome Sequencing Platform"/>
            <person name="Russ C."/>
            <person name="Cuomo C."/>
            <person name="Shea T."/>
            <person name="Young S.K."/>
            <person name="Zeng Q."/>
            <person name="Koehrsen M."/>
            <person name="Haas B."/>
            <person name="Borodovsky M."/>
            <person name="Guigo R."/>
            <person name="Alvarado L."/>
            <person name="Berlin A."/>
            <person name="Bochicchio J."/>
            <person name="Borenstein D."/>
            <person name="Chapman S."/>
            <person name="Chen Z."/>
            <person name="Freedman E."/>
            <person name="Gellesch M."/>
            <person name="Goldberg J."/>
            <person name="Griggs A."/>
            <person name="Gujja S."/>
            <person name="Heilman E."/>
            <person name="Heiman D."/>
            <person name="Hepburn T."/>
            <person name="Howarth C."/>
            <person name="Jen D."/>
            <person name="Larson L."/>
            <person name="Mehta T."/>
            <person name="Park D."/>
            <person name="Pearson M."/>
            <person name="Roberts A."/>
            <person name="Saif S."/>
            <person name="Shenoy N."/>
            <person name="Sisk P."/>
            <person name="Stolte C."/>
            <person name="Sykes S."/>
            <person name="Thomson T."/>
            <person name="Walk T."/>
            <person name="White J."/>
            <person name="Yandava C."/>
            <person name="Burger G."/>
            <person name="Gray M.W."/>
            <person name="Holland P.W.H."/>
            <person name="King N."/>
            <person name="Lang F.B.F."/>
            <person name="Roger A.J."/>
            <person name="Ruiz-Trillo I."/>
            <person name="Lander E."/>
            <person name="Nusbaum C."/>
        </authorList>
    </citation>
    <scope>NUCLEOTIDE SEQUENCE [LARGE SCALE GENOMIC DNA]</scope>
    <source>
        <strain evidence="6 7">ATCC 50062</strain>
    </source>
</reference>
<feature type="region of interest" description="Disordered" evidence="3">
    <location>
        <begin position="390"/>
        <end position="545"/>
    </location>
</feature>
<dbReference type="CDD" id="cd00167">
    <property type="entry name" value="SANT"/>
    <property type="match status" value="2"/>
</dbReference>
<protein>
    <submittedName>
        <fullName evidence="6">Uncharacterized protein</fullName>
    </submittedName>
</protein>
<feature type="region of interest" description="Disordered" evidence="3">
    <location>
        <begin position="653"/>
        <end position="710"/>
    </location>
</feature>
<dbReference type="RefSeq" id="XP_013758020.1">
    <property type="nucleotide sequence ID" value="XM_013902566.1"/>
</dbReference>
<dbReference type="Gene3D" id="1.10.10.60">
    <property type="entry name" value="Homeodomain-like"/>
    <property type="match status" value="2"/>
</dbReference>
<keyword evidence="7" id="KW-1185">Reference proteome</keyword>
<feature type="domain" description="HTH myb-type" evidence="5">
    <location>
        <begin position="24"/>
        <end position="79"/>
    </location>
</feature>
<dbReference type="AlphaFoldDB" id="A0A0L0DAQ0"/>
<organism evidence="6 7">
    <name type="scientific">Thecamonas trahens ATCC 50062</name>
    <dbReference type="NCBI Taxonomy" id="461836"/>
    <lineage>
        <taxon>Eukaryota</taxon>
        <taxon>Apusozoa</taxon>
        <taxon>Apusomonadida</taxon>
        <taxon>Apusomonadidae</taxon>
        <taxon>Thecamonas</taxon>
    </lineage>
</organism>
<evidence type="ECO:0000259" key="5">
    <source>
        <dbReference type="PROSITE" id="PS51294"/>
    </source>
</evidence>
<sequence length="710" mass="74604">MKKLAYTQSGMTTTTQVKKKKKGRKEVLKGAWTPQEDELVRLLVEKHGPVKWTMIAEHLPGRIGKQCRERWHNHINPAIYKGPWTVIEDTVILSAHSRMGNRWAEIAKLLPGRTDNAIKNHWNSSLKRKIQGGASGPSTSASGASKAAAARKKSSASRSKAKASRKAAKSASQSKSASPPAVTAPTVPGAAAGPATTTRVAAELAREAKASGKERSASPAAGDKDEGEESASSLISDDLNLFDLFSPIKGHIPSGEMSEPMTAKLAASTMTLAQAHRVYKMSSAARLDSPLAPAAAESKRPLRTELFSPPSGPVYRTGSRPSASRVVGTSAPMPVSSSRSSGASRAGPSGSDPRRAGRANMLLSPPPSLFSTTMGSPPLGRVALRSATQTPIAPIPINPSSSPAPALAEPDDGVPFSPSQFDSPPLMLRGLRPSARRPRAAARVTRAAAAAASSAPTSLASVPSPSKRMALASPSLESSGGAFSVMERASSRSSSAASSVSPPSSRMLLPPSTPSTEGSVSCEPTPSRRISIRRSKERQMPTVSTKAAILAPVYETLPGTLTTSQQLSSIAAMKERSTSSRKRRQRSPDHGSPTRFSPSYSPSGSRTRKRRKPMWSSPPMPLSLVDPPQVLDASITLSPSRVFYLAHDDPPLARTQDELQRERQHFLKAQAMSPASDKSSSSGGGGSPASGSSSSDAWPASLYPSLIVSS</sequence>
<keyword evidence="2" id="KW-0238">DNA-binding</keyword>
<feature type="compositionally biased region" description="Basic and acidic residues" evidence="3">
    <location>
        <begin position="204"/>
        <end position="216"/>
    </location>
</feature>
<dbReference type="GeneID" id="25564743"/>
<dbReference type="OrthoDB" id="2143914at2759"/>
<feature type="domain" description="HTH myb-type" evidence="5">
    <location>
        <begin position="81"/>
        <end position="130"/>
    </location>
</feature>
<dbReference type="eggNOG" id="KOG0048">
    <property type="taxonomic scope" value="Eukaryota"/>
</dbReference>
<feature type="compositionally biased region" description="Low complexity" evidence="3">
    <location>
        <begin position="169"/>
        <end position="202"/>
    </location>
</feature>
<dbReference type="PANTHER" id="PTHR45614">
    <property type="entry name" value="MYB PROTEIN-RELATED"/>
    <property type="match status" value="1"/>
</dbReference>
<feature type="region of interest" description="Disordered" evidence="3">
    <location>
        <begin position="291"/>
        <end position="377"/>
    </location>
</feature>
<dbReference type="InterPro" id="IPR050560">
    <property type="entry name" value="MYB_TF"/>
</dbReference>
<dbReference type="PROSITE" id="PS50090">
    <property type="entry name" value="MYB_LIKE"/>
    <property type="match status" value="2"/>
</dbReference>
<name>A0A0L0DAQ0_THETB</name>
<dbReference type="GO" id="GO:0000978">
    <property type="term" value="F:RNA polymerase II cis-regulatory region sequence-specific DNA binding"/>
    <property type="evidence" value="ECO:0007669"/>
    <property type="project" value="TreeGrafter"/>
</dbReference>
<dbReference type="STRING" id="461836.A0A0L0DAQ0"/>
<dbReference type="PROSITE" id="PS51294">
    <property type="entry name" value="HTH_MYB"/>
    <property type="match status" value="2"/>
</dbReference>
<feature type="compositionally biased region" description="Low complexity" evidence="3">
    <location>
        <begin position="330"/>
        <end position="351"/>
    </location>
</feature>
<gene>
    <name evidence="6" type="ORF">AMSG_05308</name>
</gene>
<dbReference type="GO" id="GO:0005634">
    <property type="term" value="C:nucleus"/>
    <property type="evidence" value="ECO:0007669"/>
    <property type="project" value="TreeGrafter"/>
</dbReference>
<evidence type="ECO:0000313" key="6">
    <source>
        <dbReference type="EMBL" id="KNC49310.1"/>
    </source>
</evidence>
<feature type="region of interest" description="Disordered" evidence="3">
    <location>
        <begin position="560"/>
        <end position="627"/>
    </location>
</feature>
<dbReference type="SUPFAM" id="SSF46689">
    <property type="entry name" value="Homeodomain-like"/>
    <property type="match status" value="1"/>
</dbReference>
<feature type="compositionally biased region" description="Low complexity" evidence="3">
    <location>
        <begin position="136"/>
        <end position="148"/>
    </location>
</feature>
<dbReference type="EMBL" id="GL349454">
    <property type="protein sequence ID" value="KNC49310.1"/>
    <property type="molecule type" value="Genomic_DNA"/>
</dbReference>
<dbReference type="FunFam" id="1.10.10.60:FF:000010">
    <property type="entry name" value="Transcriptional activator Myb isoform A"/>
    <property type="match status" value="1"/>
</dbReference>
<dbReference type="InterPro" id="IPR001005">
    <property type="entry name" value="SANT/Myb"/>
</dbReference>
<dbReference type="Pfam" id="PF00249">
    <property type="entry name" value="Myb_DNA-binding"/>
    <property type="match status" value="2"/>
</dbReference>
<dbReference type="InterPro" id="IPR017930">
    <property type="entry name" value="Myb_dom"/>
</dbReference>
<keyword evidence="1" id="KW-0677">Repeat</keyword>
<feature type="compositionally biased region" description="Polar residues" evidence="3">
    <location>
        <begin position="560"/>
        <end position="569"/>
    </location>
</feature>
<feature type="domain" description="Myb-like" evidence="4">
    <location>
        <begin position="24"/>
        <end position="75"/>
    </location>
</feature>
<accession>A0A0L0DAQ0</accession>
<feature type="compositionally biased region" description="Low complexity" evidence="3">
    <location>
        <begin position="484"/>
        <end position="516"/>
    </location>
</feature>